<feature type="compositionally biased region" description="Polar residues" evidence="1">
    <location>
        <begin position="140"/>
        <end position="149"/>
    </location>
</feature>
<protein>
    <submittedName>
        <fullName evidence="2">Uncharacterized protein</fullName>
    </submittedName>
</protein>
<dbReference type="AlphaFoldDB" id="A0AAE8VU24"/>
<accession>A0AAE8VU24</accession>
<dbReference type="Proteomes" id="UP000318720">
    <property type="component" value="Unassembled WGS sequence"/>
</dbReference>
<evidence type="ECO:0000313" key="2">
    <source>
        <dbReference type="EMBL" id="TQE17358.1"/>
    </source>
</evidence>
<name>A0AAE8VU24_9ACTN</name>
<feature type="compositionally biased region" description="Basic and acidic residues" evidence="1">
    <location>
        <begin position="17"/>
        <end position="33"/>
    </location>
</feature>
<dbReference type="EMBL" id="SPAZ01000339">
    <property type="protein sequence ID" value="TQE17358.1"/>
    <property type="molecule type" value="Genomic_DNA"/>
</dbReference>
<proteinExistence type="predicted"/>
<evidence type="ECO:0000256" key="1">
    <source>
        <dbReference type="SAM" id="MobiDB-lite"/>
    </source>
</evidence>
<feature type="region of interest" description="Disordered" evidence="1">
    <location>
        <begin position="87"/>
        <end position="149"/>
    </location>
</feature>
<reference evidence="2 3" key="1">
    <citation type="submission" date="2019-03" db="EMBL/GenBank/DDBJ databases">
        <title>Comparative genomic analyses of the sweetpotato soil rot pathogen, Streptomyces ipomoeae.</title>
        <authorList>
            <person name="Ruschel Soares N."/>
            <person name="Badger J.H."/>
            <person name="Huguet-Tapia J.C."/>
            <person name="Clark C.A."/>
            <person name="Pettis G.S."/>
        </authorList>
    </citation>
    <scope>NUCLEOTIDE SEQUENCE [LARGE SCALE GENOMIC DNA]</scope>
    <source>
        <strain evidence="2 3">88-35</strain>
    </source>
</reference>
<feature type="region of interest" description="Disordered" evidence="1">
    <location>
        <begin position="1"/>
        <end position="45"/>
    </location>
</feature>
<comment type="caution">
    <text evidence="2">The sequence shown here is derived from an EMBL/GenBank/DDBJ whole genome shotgun (WGS) entry which is preliminary data.</text>
</comment>
<evidence type="ECO:0000313" key="3">
    <source>
        <dbReference type="Proteomes" id="UP000318720"/>
    </source>
</evidence>
<organism evidence="2 3">
    <name type="scientific">Streptomyces ipomoeae</name>
    <dbReference type="NCBI Taxonomy" id="103232"/>
    <lineage>
        <taxon>Bacteria</taxon>
        <taxon>Bacillati</taxon>
        <taxon>Actinomycetota</taxon>
        <taxon>Actinomycetes</taxon>
        <taxon>Kitasatosporales</taxon>
        <taxon>Streptomycetaceae</taxon>
        <taxon>Streptomyces</taxon>
    </lineage>
</organism>
<dbReference type="RefSeq" id="WP_141586043.1">
    <property type="nucleotide sequence ID" value="NZ_SPAZ01000339.1"/>
</dbReference>
<sequence length="149" mass="16319">MTTTPRPAIPTRGVRKTYGDDQQRVHVDRHDPARPTGRYGAAIGGTDQFGAVDTVLTGDENLLLMADPHHLGRRGQPAHRRAAEPVELTDAAGKLPTHYSGARKRRVDLTMPLVGGRSRGNRSRAASPSPRHPVPRTWRRPTSPSDTQN</sequence>
<gene>
    <name evidence="2" type="ORF">Sipo8835_41895</name>
</gene>